<proteinExistence type="predicted"/>
<sequence>MGILKTQDRLLSSRIVPTAFQQASLIPHSLIWSECNPTWKSLRTLCRAELFSAKALEAHSRLRQEKLGNLLDFLRSKQGQVIDAEDVVFTTLFNTLSSIIFGKDLLDFKDEHGTQDELKESLRTIIKYGGRVKDLGSFFPMLERFDLHGIRKGTMKEFNKAFAYWEDIIEERRVLVNSSTWSSEQAQSFLDRMLENGFSNNQINQMVMELFVAGTNTTTSTVMWAMTELVKHKEVMSKIEEEMKKELNSEQITSSQLSKLTYLQACIKENFRLHPPVPLLLPHMAAETYEVMNYSIPKNAKIFVNVWAMGRDSKLWDNPLSFNPERFIDSKLDFKGQDFELLPDNNLASPLFVLSTIFLLLLIFTQAKLDSSKNLPPGPPKLPIIGNLHQVDDRPHVSFAKLAQKFGPLISLQFVKQIVVVASSPEAAMGILKTQDRLLSSRIVPTAFQQASLIPHSLIWSELRQEKLGNLLDFLRKQQGQVIDAEDVVFTTLFNTLSSIIFGKDLLDFKEEHGTQDELKESLRTIIEYGGRVKDLGSFFPMLERFDLHGIRKGTMKEFNKAFAYWEDIIEERRVQVNSSTWSSEQAQSFLDRMLENGFSNNQINQMVMDNEALPALFAEQTEEEDAPIGSLFSTLSLPPFTLLMLLNSFLRDNNLASPLFVLSTIFLLLLIFKQAKLVSSKNLPPGPPKLPIIGNLHQVGDRPHVSFAKLAQKFGPLISLQFGKQIVVVASSPEAAMGILKTQDRLLSSRIVPTAFQQASLIPHSLIWSECNPTWKSLRTLCRAELFSAKALEAHSRLRQEKLGNLLDFLRSKQGQVIDAEDVVFTTLFNTLSSIIFGKDLLDFKDEHGTQDELKESLRTIIKYGGRVKDLGSFFPMLERFDLHGIRKGTMKEFNKAFAYWEDIIEERRVLVNSSTWSSEQAQSFLDRMLENGFSNNQINQMVMELFVAGTNTTTSTVMWAMTELVKHKEVMSKIEEEMKKELNSEQITSSQLSKLTYLQACIKENFRLHPPVPLLLPHMAAETYEVMNYSIPKNAKIFVNVWAMGRDSKLWDNPLSFNPERFIDSKLDFKGQDFELLPDNNLASPLFVLSTIFLLLLIFTQAKLDSSKNLPPGPPKLSIIGNLHQVGDRPHVSFAKLAQKFGPLISLQFVKQIVVVASSPEAAMGILKTQDRLLSSRIVPTAFEQASLIPHSLIWSECNPTWISLRTLCRAELFSAKALEAHSRLRQEKLGNLLDFLRKQQGQVIDAEDVVFTTLFNTLSSIIFGKDLLDFKEEHGTQDELKESLRTIIEYGGRVKDLGSFFPMLERFDLHGIRKGTMKEFNKAFAYWEDIIEERRVQVNSSTWSSEQAQSFLDRMLENGFSNNQINQMVMELFIAGTNTTTSTVMWAMTELVRHKEVMSKIEEEMKKEFNSDQITNSEISKLTYLQACIKENFRLHPSVPLLLPHMAAETCEVMNYSIPKNAKIFVNVWAMAVTLNFGMILYLSIHKDLSTQRWILRARTLSSYLLFDWAIPNGEDPSTLDMDDKFGIALKRKTPLNLIFKQKQENTNA</sequence>
<gene>
    <name evidence="1" type="ORF">L1987_48911</name>
</gene>
<evidence type="ECO:0000313" key="1">
    <source>
        <dbReference type="EMBL" id="KAI3774359.1"/>
    </source>
</evidence>
<dbReference type="EMBL" id="CM042033">
    <property type="protein sequence ID" value="KAI3774359.1"/>
    <property type="molecule type" value="Genomic_DNA"/>
</dbReference>
<protein>
    <submittedName>
        <fullName evidence="1">Uncharacterized protein</fullName>
    </submittedName>
</protein>
<name>A0ACB9FT07_9ASTR</name>
<dbReference type="Proteomes" id="UP001056120">
    <property type="component" value="Linkage Group LG16"/>
</dbReference>
<organism evidence="1 2">
    <name type="scientific">Smallanthus sonchifolius</name>
    <dbReference type="NCBI Taxonomy" id="185202"/>
    <lineage>
        <taxon>Eukaryota</taxon>
        <taxon>Viridiplantae</taxon>
        <taxon>Streptophyta</taxon>
        <taxon>Embryophyta</taxon>
        <taxon>Tracheophyta</taxon>
        <taxon>Spermatophyta</taxon>
        <taxon>Magnoliopsida</taxon>
        <taxon>eudicotyledons</taxon>
        <taxon>Gunneridae</taxon>
        <taxon>Pentapetalae</taxon>
        <taxon>asterids</taxon>
        <taxon>campanulids</taxon>
        <taxon>Asterales</taxon>
        <taxon>Asteraceae</taxon>
        <taxon>Asteroideae</taxon>
        <taxon>Heliantheae alliance</taxon>
        <taxon>Millerieae</taxon>
        <taxon>Smallanthus</taxon>
    </lineage>
</organism>
<evidence type="ECO:0000313" key="2">
    <source>
        <dbReference type="Proteomes" id="UP001056120"/>
    </source>
</evidence>
<keyword evidence="2" id="KW-1185">Reference proteome</keyword>
<reference evidence="2" key="1">
    <citation type="journal article" date="2022" name="Mol. Ecol. Resour.">
        <title>The genomes of chicory, endive, great burdock and yacon provide insights into Asteraceae palaeo-polyploidization history and plant inulin production.</title>
        <authorList>
            <person name="Fan W."/>
            <person name="Wang S."/>
            <person name="Wang H."/>
            <person name="Wang A."/>
            <person name="Jiang F."/>
            <person name="Liu H."/>
            <person name="Zhao H."/>
            <person name="Xu D."/>
            <person name="Zhang Y."/>
        </authorList>
    </citation>
    <scope>NUCLEOTIDE SEQUENCE [LARGE SCALE GENOMIC DNA]</scope>
    <source>
        <strain evidence="2">cv. Yunnan</strain>
    </source>
</reference>
<comment type="caution">
    <text evidence="1">The sequence shown here is derived from an EMBL/GenBank/DDBJ whole genome shotgun (WGS) entry which is preliminary data.</text>
</comment>
<accession>A0ACB9FT07</accession>
<reference evidence="1 2" key="2">
    <citation type="journal article" date="2022" name="Mol. Ecol. Resour.">
        <title>The genomes of chicory, endive, great burdock and yacon provide insights into Asteraceae paleo-polyploidization history and plant inulin production.</title>
        <authorList>
            <person name="Fan W."/>
            <person name="Wang S."/>
            <person name="Wang H."/>
            <person name="Wang A."/>
            <person name="Jiang F."/>
            <person name="Liu H."/>
            <person name="Zhao H."/>
            <person name="Xu D."/>
            <person name="Zhang Y."/>
        </authorList>
    </citation>
    <scope>NUCLEOTIDE SEQUENCE [LARGE SCALE GENOMIC DNA]</scope>
    <source>
        <strain evidence="2">cv. Yunnan</strain>
        <tissue evidence="1">Leaves</tissue>
    </source>
</reference>